<name>A0AAD7AHC6_9AGAR</name>
<reference evidence="4" key="1">
    <citation type="submission" date="2023-03" db="EMBL/GenBank/DDBJ databases">
        <title>Massive genome expansion in bonnet fungi (Mycena s.s.) driven by repeated elements and novel gene families across ecological guilds.</title>
        <authorList>
            <consortium name="Lawrence Berkeley National Laboratory"/>
            <person name="Harder C.B."/>
            <person name="Miyauchi S."/>
            <person name="Viragh M."/>
            <person name="Kuo A."/>
            <person name="Thoen E."/>
            <person name="Andreopoulos B."/>
            <person name="Lu D."/>
            <person name="Skrede I."/>
            <person name="Drula E."/>
            <person name="Henrissat B."/>
            <person name="Morin E."/>
            <person name="Kohler A."/>
            <person name="Barry K."/>
            <person name="LaButti K."/>
            <person name="Morin E."/>
            <person name="Salamov A."/>
            <person name="Lipzen A."/>
            <person name="Mereny Z."/>
            <person name="Hegedus B."/>
            <person name="Baldrian P."/>
            <person name="Stursova M."/>
            <person name="Weitz H."/>
            <person name="Taylor A."/>
            <person name="Grigoriev I.V."/>
            <person name="Nagy L.G."/>
            <person name="Martin F."/>
            <person name="Kauserud H."/>
        </authorList>
    </citation>
    <scope>NUCLEOTIDE SEQUENCE</scope>
    <source>
        <strain evidence="4">CBHHK002</strain>
    </source>
</reference>
<dbReference type="InterPro" id="IPR036038">
    <property type="entry name" value="Aminotransferase-like"/>
</dbReference>
<dbReference type="InterPro" id="IPR043131">
    <property type="entry name" value="BCAT-like_N"/>
</dbReference>
<dbReference type="Gene3D" id="3.30.470.10">
    <property type="match status" value="1"/>
</dbReference>
<dbReference type="PANTHER" id="PTHR11825">
    <property type="entry name" value="SUBGROUP IIII AMINOTRANSFERASE"/>
    <property type="match status" value="1"/>
</dbReference>
<accession>A0AAD7AHC6</accession>
<comment type="cofactor">
    <cofactor evidence="1">
        <name>pyridoxal 5'-phosphate</name>
        <dbReference type="ChEBI" id="CHEBI:597326"/>
    </cofactor>
</comment>
<dbReference type="SUPFAM" id="SSF56752">
    <property type="entry name" value="D-aminoacid aminotransferase-like PLP-dependent enzymes"/>
    <property type="match status" value="1"/>
</dbReference>
<keyword evidence="4" id="KW-0032">Aminotransferase</keyword>
<organism evidence="4 5">
    <name type="scientific">Mycena albidolilacea</name>
    <dbReference type="NCBI Taxonomy" id="1033008"/>
    <lineage>
        <taxon>Eukaryota</taxon>
        <taxon>Fungi</taxon>
        <taxon>Dikarya</taxon>
        <taxon>Basidiomycota</taxon>
        <taxon>Agaricomycotina</taxon>
        <taxon>Agaricomycetes</taxon>
        <taxon>Agaricomycetidae</taxon>
        <taxon>Agaricales</taxon>
        <taxon>Marasmiineae</taxon>
        <taxon>Mycenaceae</taxon>
        <taxon>Mycena</taxon>
    </lineage>
</organism>
<dbReference type="AlphaFoldDB" id="A0AAD7AHC6"/>
<comment type="similarity">
    <text evidence="2">Belongs to the class-IV pyridoxal-phosphate-dependent aminotransferase family.</text>
</comment>
<comment type="caution">
    <text evidence="4">The sequence shown here is derived from an EMBL/GenBank/DDBJ whole genome shotgun (WGS) entry which is preliminary data.</text>
</comment>
<feature type="non-terminal residue" evidence="4">
    <location>
        <position position="171"/>
    </location>
</feature>
<evidence type="ECO:0000313" key="5">
    <source>
        <dbReference type="Proteomes" id="UP001218218"/>
    </source>
</evidence>
<evidence type="ECO:0000256" key="3">
    <source>
        <dbReference type="ARBA" id="ARBA00022898"/>
    </source>
</evidence>
<dbReference type="GO" id="GO:0004084">
    <property type="term" value="F:branched-chain-amino-acid transaminase activity"/>
    <property type="evidence" value="ECO:0007669"/>
    <property type="project" value="InterPro"/>
</dbReference>
<dbReference type="PANTHER" id="PTHR11825:SF44">
    <property type="entry name" value="BRANCHED-CHAIN-AMINO-ACID AMINOTRANSFERASE"/>
    <property type="match status" value="1"/>
</dbReference>
<protein>
    <submittedName>
        <fullName evidence="4">Aminotransferase</fullName>
    </submittedName>
</protein>
<keyword evidence="5" id="KW-1185">Reference proteome</keyword>
<proteinExistence type="inferred from homology"/>
<dbReference type="EMBL" id="JARIHO010000007">
    <property type="protein sequence ID" value="KAJ7358622.1"/>
    <property type="molecule type" value="Genomic_DNA"/>
</dbReference>
<evidence type="ECO:0000313" key="4">
    <source>
        <dbReference type="EMBL" id="KAJ7358622.1"/>
    </source>
</evidence>
<evidence type="ECO:0000256" key="2">
    <source>
        <dbReference type="ARBA" id="ARBA00009320"/>
    </source>
</evidence>
<keyword evidence="3" id="KW-0663">Pyridoxal phosphate</keyword>
<dbReference type="GO" id="GO:0005739">
    <property type="term" value="C:mitochondrion"/>
    <property type="evidence" value="ECO:0007669"/>
    <property type="project" value="TreeGrafter"/>
</dbReference>
<gene>
    <name evidence="4" type="ORF">DFH08DRAFT_662683</name>
</gene>
<dbReference type="GO" id="GO:0009098">
    <property type="term" value="P:L-leucine biosynthetic process"/>
    <property type="evidence" value="ECO:0007669"/>
    <property type="project" value="TreeGrafter"/>
</dbReference>
<keyword evidence="4" id="KW-0808">Transferase</keyword>
<evidence type="ECO:0000256" key="1">
    <source>
        <dbReference type="ARBA" id="ARBA00001933"/>
    </source>
</evidence>
<sequence length="171" mass="18823">MLVIPFDPQTGWAVPEIKPYGPLSLDPASSCFHYCTNVFEGMKGHSKIMPLIVFNSYWSQAFLDAEGRLRMFRPDTNMARLLTSPFDPAALLACINKLVALESRWIPSLPGHSLYIRPTMIGTNSFVPSQQAVRYTVVAPLGPYFPTTGHGVSLLAVAEHVHSWPCGTGAF</sequence>
<dbReference type="InterPro" id="IPR005786">
    <property type="entry name" value="B_amino_transII"/>
</dbReference>
<dbReference type="GO" id="GO:0009099">
    <property type="term" value="P:L-valine biosynthetic process"/>
    <property type="evidence" value="ECO:0007669"/>
    <property type="project" value="TreeGrafter"/>
</dbReference>
<dbReference type="Proteomes" id="UP001218218">
    <property type="component" value="Unassembled WGS sequence"/>
</dbReference>